<dbReference type="KEGG" id="vg:64766234"/>
<evidence type="ECO:0000256" key="1">
    <source>
        <dbReference type="SAM" id="MobiDB-lite"/>
    </source>
</evidence>
<feature type="region of interest" description="Disordered" evidence="1">
    <location>
        <begin position="1"/>
        <end position="22"/>
    </location>
</feature>
<organism evidence="2 3">
    <name type="scientific">Gordonia phage Pupper</name>
    <dbReference type="NCBI Taxonomy" id="2571249"/>
    <lineage>
        <taxon>Viruses</taxon>
        <taxon>Duplodnaviria</taxon>
        <taxon>Heunggongvirae</taxon>
        <taxon>Uroviricota</taxon>
        <taxon>Caudoviricetes</taxon>
        <taxon>Puppervirus</taxon>
        <taxon>Puppervirus Pupper</taxon>
    </lineage>
</organism>
<dbReference type="Proteomes" id="UP000318375">
    <property type="component" value="Segment"/>
</dbReference>
<protein>
    <submittedName>
        <fullName evidence="2">Uncharacterized protein</fullName>
    </submittedName>
</protein>
<evidence type="ECO:0000313" key="2">
    <source>
        <dbReference type="EMBL" id="QDF18701.1"/>
    </source>
</evidence>
<dbReference type="RefSeq" id="YP_010059003.1">
    <property type="nucleotide sequence ID" value="NC_054723.1"/>
</dbReference>
<accession>A0A4Y6EMR6</accession>
<sequence>MNRRDNPIPLQDQVEGTRPSSPFVPPLECPVYDSQWHTGRWWRAMYFKDGRWRLWCESSDEAEVRERSAELAEPVVIQNLHGREQSQWRTA</sequence>
<keyword evidence="3" id="KW-1185">Reference proteome</keyword>
<proteinExistence type="predicted"/>
<gene>
    <name evidence="2" type="primary">215</name>
    <name evidence="2" type="ORF">SEA_PUPPER_215</name>
</gene>
<name>A0A4Y6EMR6_9CAUD</name>
<dbReference type="GeneID" id="64766234"/>
<reference evidence="2 3" key="1">
    <citation type="submission" date="2019-05" db="EMBL/GenBank/DDBJ databases">
        <authorList>
            <person name="Pope W.H."/>
            <person name="Garlena R.A."/>
            <person name="Russell D.A."/>
            <person name="Jacobs-Sera D."/>
            <person name="Hatfull G.F."/>
        </authorList>
    </citation>
    <scope>NUCLEOTIDE SEQUENCE [LARGE SCALE GENOMIC DNA]</scope>
</reference>
<dbReference type="EMBL" id="MK977695">
    <property type="protein sequence ID" value="QDF18701.1"/>
    <property type="molecule type" value="Genomic_DNA"/>
</dbReference>
<evidence type="ECO:0000313" key="3">
    <source>
        <dbReference type="Proteomes" id="UP000318375"/>
    </source>
</evidence>